<feature type="repeat" description="WD" evidence="3">
    <location>
        <begin position="620"/>
        <end position="661"/>
    </location>
</feature>
<dbReference type="Proteomes" id="UP000054166">
    <property type="component" value="Unassembled WGS sequence"/>
</dbReference>
<feature type="non-terminal residue" evidence="5">
    <location>
        <position position="1"/>
    </location>
</feature>
<evidence type="ECO:0000256" key="1">
    <source>
        <dbReference type="ARBA" id="ARBA00022574"/>
    </source>
</evidence>
<feature type="repeat" description="WD" evidence="3">
    <location>
        <begin position="835"/>
        <end position="876"/>
    </location>
</feature>
<dbReference type="SUPFAM" id="SSF50978">
    <property type="entry name" value="WD40 repeat-like"/>
    <property type="match status" value="1"/>
</dbReference>
<evidence type="ECO:0000256" key="2">
    <source>
        <dbReference type="ARBA" id="ARBA00022737"/>
    </source>
</evidence>
<dbReference type="SMART" id="SM00320">
    <property type="entry name" value="WD40"/>
    <property type="match status" value="11"/>
</dbReference>
<evidence type="ECO:0000259" key="4">
    <source>
        <dbReference type="PROSITE" id="PS50837"/>
    </source>
</evidence>
<dbReference type="InterPro" id="IPR007111">
    <property type="entry name" value="NACHT_NTPase"/>
</dbReference>
<keyword evidence="2" id="KW-0677">Repeat</keyword>
<dbReference type="PRINTS" id="PR00320">
    <property type="entry name" value="GPROTEINBRPT"/>
</dbReference>
<dbReference type="GO" id="GO:0017070">
    <property type="term" value="F:U6 snRNA binding"/>
    <property type="evidence" value="ECO:0007669"/>
    <property type="project" value="TreeGrafter"/>
</dbReference>
<gene>
    <name evidence="5" type="ORF">PILCRDRAFT_48484</name>
</gene>
<dbReference type="SUPFAM" id="SSF52540">
    <property type="entry name" value="P-loop containing nucleoside triphosphate hydrolases"/>
    <property type="match status" value="1"/>
</dbReference>
<feature type="non-terminal residue" evidence="5">
    <location>
        <position position="1001"/>
    </location>
</feature>
<evidence type="ECO:0000313" key="6">
    <source>
        <dbReference type="Proteomes" id="UP000054166"/>
    </source>
</evidence>
<keyword evidence="6" id="KW-1185">Reference proteome</keyword>
<dbReference type="PROSITE" id="PS50837">
    <property type="entry name" value="NACHT"/>
    <property type="match status" value="1"/>
</dbReference>
<dbReference type="AlphaFoldDB" id="A0A0C3FU77"/>
<proteinExistence type="predicted"/>
<dbReference type="InterPro" id="IPR001680">
    <property type="entry name" value="WD40_rpt"/>
</dbReference>
<dbReference type="InterPro" id="IPR036322">
    <property type="entry name" value="WD40_repeat_dom_sf"/>
</dbReference>
<dbReference type="InterPro" id="IPR056884">
    <property type="entry name" value="NPHP3-like_N"/>
</dbReference>
<reference evidence="6" key="2">
    <citation type="submission" date="2015-01" db="EMBL/GenBank/DDBJ databases">
        <title>Evolutionary Origins and Diversification of the Mycorrhizal Mutualists.</title>
        <authorList>
            <consortium name="DOE Joint Genome Institute"/>
            <consortium name="Mycorrhizal Genomics Consortium"/>
            <person name="Kohler A."/>
            <person name="Kuo A."/>
            <person name="Nagy L.G."/>
            <person name="Floudas D."/>
            <person name="Copeland A."/>
            <person name="Barry K.W."/>
            <person name="Cichocki N."/>
            <person name="Veneault-Fourrey C."/>
            <person name="LaButti K."/>
            <person name="Lindquist E.A."/>
            <person name="Lipzen A."/>
            <person name="Lundell T."/>
            <person name="Morin E."/>
            <person name="Murat C."/>
            <person name="Riley R."/>
            <person name="Ohm R."/>
            <person name="Sun H."/>
            <person name="Tunlid A."/>
            <person name="Henrissat B."/>
            <person name="Grigoriev I.V."/>
            <person name="Hibbett D.S."/>
            <person name="Martin F."/>
        </authorList>
    </citation>
    <scope>NUCLEOTIDE SEQUENCE [LARGE SCALE GENOMIC DNA]</scope>
    <source>
        <strain evidence="6">F 1598</strain>
    </source>
</reference>
<keyword evidence="1 3" id="KW-0853">WD repeat</keyword>
<dbReference type="Gene3D" id="2.130.10.10">
    <property type="entry name" value="YVTN repeat-like/Quinoprotein amine dehydrogenase"/>
    <property type="match status" value="4"/>
</dbReference>
<dbReference type="SUPFAM" id="SSF50998">
    <property type="entry name" value="Quinoprotein alcohol dehydrogenase-like"/>
    <property type="match status" value="1"/>
</dbReference>
<feature type="repeat" description="WD" evidence="3">
    <location>
        <begin position="663"/>
        <end position="695"/>
    </location>
</feature>
<dbReference type="STRING" id="765440.A0A0C3FU77"/>
<dbReference type="PROSITE" id="PS50294">
    <property type="entry name" value="WD_REPEATS_REGION"/>
    <property type="match status" value="10"/>
</dbReference>
<dbReference type="InterPro" id="IPR020472">
    <property type="entry name" value="WD40_PAC1"/>
</dbReference>
<dbReference type="GO" id="GO:0000398">
    <property type="term" value="P:mRNA splicing, via spliceosome"/>
    <property type="evidence" value="ECO:0007669"/>
    <property type="project" value="TreeGrafter"/>
</dbReference>
<dbReference type="PANTHER" id="PTHR19846">
    <property type="entry name" value="WD40 REPEAT PROTEIN"/>
    <property type="match status" value="1"/>
</dbReference>
<dbReference type="HOGENOM" id="CLU_000288_6_3_1"/>
<feature type="repeat" description="WD" evidence="3">
    <location>
        <begin position="878"/>
        <end position="919"/>
    </location>
</feature>
<feature type="repeat" description="WD" evidence="3">
    <location>
        <begin position="706"/>
        <end position="738"/>
    </location>
</feature>
<dbReference type="PROSITE" id="PS50082">
    <property type="entry name" value="WD_REPEATS_2"/>
    <property type="match status" value="10"/>
</dbReference>
<protein>
    <recommendedName>
        <fullName evidence="4">NACHT domain-containing protein</fullName>
    </recommendedName>
</protein>
<dbReference type="Gene3D" id="3.40.50.300">
    <property type="entry name" value="P-loop containing nucleotide triphosphate hydrolases"/>
    <property type="match status" value="1"/>
</dbReference>
<dbReference type="OrthoDB" id="538223at2759"/>
<dbReference type="Pfam" id="PF24883">
    <property type="entry name" value="NPHP3_N"/>
    <property type="match status" value="1"/>
</dbReference>
<feature type="repeat" description="WD" evidence="3">
    <location>
        <begin position="792"/>
        <end position="833"/>
    </location>
</feature>
<accession>A0A0C3FU77</accession>
<dbReference type="EMBL" id="KN832994">
    <property type="protein sequence ID" value="KIM82456.1"/>
    <property type="molecule type" value="Genomic_DNA"/>
</dbReference>
<dbReference type="Pfam" id="PF00400">
    <property type="entry name" value="WD40"/>
    <property type="match status" value="10"/>
</dbReference>
<feature type="repeat" description="WD" evidence="3">
    <location>
        <begin position="577"/>
        <end position="618"/>
    </location>
</feature>
<dbReference type="InParanoid" id="A0A0C3FU77"/>
<sequence>TACLQGTRTKIIESIIDWGTDISSEQNILWLHGLAGSGKSTISTTVADHFHEIGILGAYVFFDRKFAQESHPTAVIRTLAYQLSLARPGVATAISAIIDITPTISALPIQRQFQQLLLDPLLTEGTIETDKPLILVLDAFDECGTAKEREDLLEQLVERSTRFPRNIRIFITSRPEKDIHDAFELQSHILVQELDITSDANISDISSYFRHRMVRIRKKNISLSLGVDWPGEDGIQKLTERASGLFVWAATASEFLNGHDPRIRLGIILGGEPMREAESALDCLYQTALLSAGSWDDADFVADFRDILGLVLVARTPLSSAAIDALLCTAHGRPSIHTIGRLGCVLSAGPTVRVLHPSFADFLSSRTRCGREIWHIDPPAFHQRLLTQCLKRLDLFLKRNMCNLSLSHDELSASLPEDIAYACVHWIDHLDIICVAPIIDLLVAFLNQHLLHWFESMTILEGARTTTSLLNKLSQDLAELIDDARRLSLWFKEEIEYHPLMIYVTALPFCPVTSSIYKTFHDTHLFPSVVGGYQQSWSPLLHVIDTYRPVLAMAASFDGKLVCGSWNGVFRIGDTSLQGYTDRVNSVALSHDGMRIASGLDDLTIRIWDVTSGVQLLPTLQGHEGRVNSVAYSPDGTRIVSASDDMTVRAWDTSSGKEILPILRGHNGPVNSVAYSPDGAWIVSGSDDTTLRIWNSSLENEALSVLRGHEQSVSSVAVSPDGTKIISGSDDKTIRVWDTHLGVEIIPPLRGHEDRVNSVTFYADGTRIASGSEDETIRIWDISSGVQVLEPLQGHYGGITSVTCISDDTQLVTSSLDGTVRLWDTSAYTTASTASRGHQGAILSVSFSSDGTRIASGSQDKTIRVWDAASSVEIVPVLRGHEDAVCSVSFSTDGTRIVSGSVDTTVRVWNASSGGEAVSVLQGHKASVNSVVFSPNGAHIVSGSDDKTIRVWDTLLGVEVLHELRGHTDVINSVAICPECCSSVISGSDDKTIRLWDLSSG</sequence>
<name>A0A0C3FU77_PILCF</name>
<feature type="domain" description="NACHT" evidence="4">
    <location>
        <begin position="27"/>
        <end position="175"/>
    </location>
</feature>
<dbReference type="PANTHER" id="PTHR19846:SF0">
    <property type="entry name" value="PRE-MRNA PROCESSING FACTOR 4"/>
    <property type="match status" value="1"/>
</dbReference>
<evidence type="ECO:0000313" key="5">
    <source>
        <dbReference type="EMBL" id="KIM82456.1"/>
    </source>
</evidence>
<dbReference type="InterPro" id="IPR027417">
    <property type="entry name" value="P-loop_NTPase"/>
</dbReference>
<organism evidence="5 6">
    <name type="scientific">Piloderma croceum (strain F 1598)</name>
    <dbReference type="NCBI Taxonomy" id="765440"/>
    <lineage>
        <taxon>Eukaryota</taxon>
        <taxon>Fungi</taxon>
        <taxon>Dikarya</taxon>
        <taxon>Basidiomycota</taxon>
        <taxon>Agaricomycotina</taxon>
        <taxon>Agaricomycetes</taxon>
        <taxon>Agaricomycetidae</taxon>
        <taxon>Atheliales</taxon>
        <taxon>Atheliaceae</taxon>
        <taxon>Piloderma</taxon>
    </lineage>
</organism>
<dbReference type="InterPro" id="IPR011047">
    <property type="entry name" value="Quinoprotein_ADH-like_sf"/>
</dbReference>
<dbReference type="GO" id="GO:0046540">
    <property type="term" value="C:U4/U6 x U5 tri-snRNP complex"/>
    <property type="evidence" value="ECO:0007669"/>
    <property type="project" value="TreeGrafter"/>
</dbReference>
<dbReference type="InterPro" id="IPR019775">
    <property type="entry name" value="WD40_repeat_CS"/>
</dbReference>
<feature type="repeat" description="WD" evidence="3">
    <location>
        <begin position="964"/>
        <end position="1001"/>
    </location>
</feature>
<dbReference type="PROSITE" id="PS00678">
    <property type="entry name" value="WD_REPEATS_1"/>
    <property type="match status" value="5"/>
</dbReference>
<feature type="repeat" description="WD" evidence="3">
    <location>
        <begin position="921"/>
        <end position="953"/>
    </location>
</feature>
<evidence type="ECO:0000256" key="3">
    <source>
        <dbReference type="PROSITE-ProRule" id="PRU00221"/>
    </source>
</evidence>
<reference evidence="5 6" key="1">
    <citation type="submission" date="2014-04" db="EMBL/GenBank/DDBJ databases">
        <authorList>
            <consortium name="DOE Joint Genome Institute"/>
            <person name="Kuo A."/>
            <person name="Tarkka M."/>
            <person name="Buscot F."/>
            <person name="Kohler A."/>
            <person name="Nagy L.G."/>
            <person name="Floudas D."/>
            <person name="Copeland A."/>
            <person name="Barry K.W."/>
            <person name="Cichocki N."/>
            <person name="Veneault-Fourrey C."/>
            <person name="LaButti K."/>
            <person name="Lindquist E.A."/>
            <person name="Lipzen A."/>
            <person name="Lundell T."/>
            <person name="Morin E."/>
            <person name="Murat C."/>
            <person name="Sun H."/>
            <person name="Tunlid A."/>
            <person name="Henrissat B."/>
            <person name="Grigoriev I.V."/>
            <person name="Hibbett D.S."/>
            <person name="Martin F."/>
            <person name="Nordberg H.P."/>
            <person name="Cantor M.N."/>
            <person name="Hua S.X."/>
        </authorList>
    </citation>
    <scope>NUCLEOTIDE SEQUENCE [LARGE SCALE GENOMIC DNA]</scope>
    <source>
        <strain evidence="5 6">F 1598</strain>
    </source>
</reference>
<dbReference type="InterPro" id="IPR015943">
    <property type="entry name" value="WD40/YVTN_repeat-like_dom_sf"/>
</dbReference>
<dbReference type="CDD" id="cd00200">
    <property type="entry name" value="WD40"/>
    <property type="match status" value="2"/>
</dbReference>
<dbReference type="GO" id="GO:0030621">
    <property type="term" value="F:U4 snRNA binding"/>
    <property type="evidence" value="ECO:0007669"/>
    <property type="project" value="TreeGrafter"/>
</dbReference>
<feature type="repeat" description="WD" evidence="3">
    <location>
        <begin position="749"/>
        <end position="790"/>
    </location>
</feature>